<dbReference type="InterPro" id="IPR001932">
    <property type="entry name" value="PPM-type_phosphatase-like_dom"/>
</dbReference>
<name>A0A2N9GAM6_FAGSY</name>
<dbReference type="PANTHER" id="PTHR47992">
    <property type="entry name" value="PROTEIN PHOSPHATASE"/>
    <property type="match status" value="1"/>
</dbReference>
<feature type="region of interest" description="Disordered" evidence="1">
    <location>
        <begin position="114"/>
        <end position="141"/>
    </location>
</feature>
<evidence type="ECO:0000259" key="2">
    <source>
        <dbReference type="PROSITE" id="PS51746"/>
    </source>
</evidence>
<evidence type="ECO:0000313" key="3">
    <source>
        <dbReference type="EMBL" id="SPC96204.1"/>
    </source>
</evidence>
<dbReference type="AlphaFoldDB" id="A0A2N9GAM6"/>
<dbReference type="SMART" id="SM00332">
    <property type="entry name" value="PP2Cc"/>
    <property type="match status" value="1"/>
</dbReference>
<dbReference type="PROSITE" id="PS51746">
    <property type="entry name" value="PPM_2"/>
    <property type="match status" value="1"/>
</dbReference>
<sequence length="475" mass="53321">MGDCCSKDGKYGGSNEVDMDEMEDDIYDGDDINYGDAGARIRLQGPSRFVSMYSQQGKKGINQDSMTVWEDFTGEKEMIFCGVFDGHGPDGHKVSQYVRDNLPSKLSAALEASQLNRSKDADDSDEDHDDDDDNNDNSMDKKYFLNHANSQKLSLSSWESNFVKSFKETDTKLSQDTSIDSYCSGSTGVTIVKQGDRLMIGNLGDSRAVLCTRGDNNQLLPIQLTVDMKPDIQCEAERIKKCEGRIFAADEDPDVYRVWMPEDDCPGLAMSRAFGDFCLKDCGLISIPEVSYRKLTSSDEFLVLATDGIWDVLSNSEVIRIVASAKTRCKAAKLLVNRAVKTWRYKYPCSKIDDCTVICLFFNHQPTLNRSETETTSCGVNCSESPLDNDSFRSIRCGGEEEHESVNDNKIKLIDSKKEWNDENKITLIDSKKERNDDGISKANTSFMVPRSLSYMSWRKTSRQYDEADARSLAM</sequence>
<feature type="compositionally biased region" description="Acidic residues" evidence="1">
    <location>
        <begin position="122"/>
        <end position="135"/>
    </location>
</feature>
<protein>
    <recommendedName>
        <fullName evidence="2">PPM-type phosphatase domain-containing protein</fullName>
    </recommendedName>
</protein>
<feature type="domain" description="PPM-type phosphatase" evidence="2">
    <location>
        <begin position="49"/>
        <end position="362"/>
    </location>
</feature>
<dbReference type="CDD" id="cd00143">
    <property type="entry name" value="PP2Cc"/>
    <property type="match status" value="1"/>
</dbReference>
<evidence type="ECO:0000256" key="1">
    <source>
        <dbReference type="SAM" id="MobiDB-lite"/>
    </source>
</evidence>
<dbReference type="Pfam" id="PF00481">
    <property type="entry name" value="PP2C"/>
    <property type="match status" value="1"/>
</dbReference>
<dbReference type="EMBL" id="OIVN01001646">
    <property type="protein sequence ID" value="SPC96204.1"/>
    <property type="molecule type" value="Genomic_DNA"/>
</dbReference>
<dbReference type="InterPro" id="IPR036457">
    <property type="entry name" value="PPM-type-like_dom_sf"/>
</dbReference>
<dbReference type="GO" id="GO:0004722">
    <property type="term" value="F:protein serine/threonine phosphatase activity"/>
    <property type="evidence" value="ECO:0007669"/>
    <property type="project" value="InterPro"/>
</dbReference>
<proteinExistence type="predicted"/>
<dbReference type="InterPro" id="IPR015655">
    <property type="entry name" value="PP2C"/>
</dbReference>
<dbReference type="Gene3D" id="3.60.40.10">
    <property type="entry name" value="PPM-type phosphatase domain"/>
    <property type="match status" value="1"/>
</dbReference>
<organism evidence="3">
    <name type="scientific">Fagus sylvatica</name>
    <name type="common">Beechnut</name>
    <dbReference type="NCBI Taxonomy" id="28930"/>
    <lineage>
        <taxon>Eukaryota</taxon>
        <taxon>Viridiplantae</taxon>
        <taxon>Streptophyta</taxon>
        <taxon>Embryophyta</taxon>
        <taxon>Tracheophyta</taxon>
        <taxon>Spermatophyta</taxon>
        <taxon>Magnoliopsida</taxon>
        <taxon>eudicotyledons</taxon>
        <taxon>Gunneridae</taxon>
        <taxon>Pentapetalae</taxon>
        <taxon>rosids</taxon>
        <taxon>fabids</taxon>
        <taxon>Fagales</taxon>
        <taxon>Fagaceae</taxon>
        <taxon>Fagus</taxon>
    </lineage>
</organism>
<dbReference type="SUPFAM" id="SSF81606">
    <property type="entry name" value="PP2C-like"/>
    <property type="match status" value="1"/>
</dbReference>
<gene>
    <name evidence="3" type="ORF">FSB_LOCUS24086</name>
</gene>
<accession>A0A2N9GAM6</accession>
<reference evidence="3" key="1">
    <citation type="submission" date="2018-02" db="EMBL/GenBank/DDBJ databases">
        <authorList>
            <person name="Cohen D.B."/>
            <person name="Kent A.D."/>
        </authorList>
    </citation>
    <scope>NUCLEOTIDE SEQUENCE</scope>
</reference>